<dbReference type="Gene3D" id="1.10.10.10">
    <property type="entry name" value="Winged helix-like DNA-binding domain superfamily/Winged helix DNA-binding domain"/>
    <property type="match status" value="1"/>
</dbReference>
<dbReference type="InterPro" id="IPR036390">
    <property type="entry name" value="WH_DNA-bd_sf"/>
</dbReference>
<dbReference type="PRINTS" id="PR00035">
    <property type="entry name" value="HTHGNTR"/>
</dbReference>
<reference evidence="5 6" key="1">
    <citation type="submission" date="2019-06" db="EMBL/GenBank/DDBJ databases">
        <title>Genome sequence of Rhodobacteraceae bacterium D4M1.</title>
        <authorList>
            <person name="Cao J."/>
        </authorList>
    </citation>
    <scope>NUCLEOTIDE SEQUENCE [LARGE SCALE GENOMIC DNA]</scope>
    <source>
        <strain evidence="5 6">D4M1</strain>
    </source>
</reference>
<dbReference type="EMBL" id="CP040818">
    <property type="protein sequence ID" value="QDL91438.1"/>
    <property type="molecule type" value="Genomic_DNA"/>
</dbReference>
<keyword evidence="2" id="KW-0238">DNA-binding</keyword>
<dbReference type="PANTHER" id="PTHR43537:SF49">
    <property type="entry name" value="TRANSCRIPTIONAL REGULATORY PROTEIN"/>
    <property type="match status" value="1"/>
</dbReference>
<dbReference type="InterPro" id="IPR011711">
    <property type="entry name" value="GntR_C"/>
</dbReference>
<feature type="domain" description="HTH gntR-type" evidence="4">
    <location>
        <begin position="5"/>
        <end position="72"/>
    </location>
</feature>
<dbReference type="InterPro" id="IPR000524">
    <property type="entry name" value="Tscrpt_reg_HTH_GntR"/>
</dbReference>
<keyword evidence="6" id="KW-1185">Reference proteome</keyword>
<sequence length="232" mass="25364">MSTDEPRNEALRDRLEEEILTGVFHPGDRLEEKALAERFGVSRTPIREALFQMAASGLVEHRPRRGTIVAELGPHRLVEMFEVMAELEAMSARLAARRATAENLAAIRAAHAACGAARAGAAEDGGALYYYSNETFHDAIRLAARHVFLLEQARALHRRLRPYRRLQLRALGRMEASHAEHDAIVLAIAAGEGARAGELMRGHIAIQGERFADLLASLEAAHGAPAARAART</sequence>
<evidence type="ECO:0000313" key="5">
    <source>
        <dbReference type="EMBL" id="QDL91438.1"/>
    </source>
</evidence>
<dbReference type="SMART" id="SM00895">
    <property type="entry name" value="FCD"/>
    <property type="match status" value="1"/>
</dbReference>
<protein>
    <submittedName>
        <fullName evidence="5">GntR family transcriptional regulator</fullName>
    </submittedName>
</protein>
<dbReference type="RefSeq" id="WP_138577783.1">
    <property type="nucleotide sequence ID" value="NZ_CP040818.1"/>
</dbReference>
<accession>A0A5B8FH02</accession>
<evidence type="ECO:0000256" key="3">
    <source>
        <dbReference type="ARBA" id="ARBA00023163"/>
    </source>
</evidence>
<dbReference type="Proteomes" id="UP000305888">
    <property type="component" value="Chromosome"/>
</dbReference>
<dbReference type="CDD" id="cd07377">
    <property type="entry name" value="WHTH_GntR"/>
    <property type="match status" value="1"/>
</dbReference>
<dbReference type="SUPFAM" id="SSF48008">
    <property type="entry name" value="GntR ligand-binding domain-like"/>
    <property type="match status" value="1"/>
</dbReference>
<organism evidence="5 6">
    <name type="scientific">Paroceanicella profunda</name>
    <dbReference type="NCBI Taxonomy" id="2579971"/>
    <lineage>
        <taxon>Bacteria</taxon>
        <taxon>Pseudomonadati</taxon>
        <taxon>Pseudomonadota</taxon>
        <taxon>Alphaproteobacteria</taxon>
        <taxon>Rhodobacterales</taxon>
        <taxon>Paracoccaceae</taxon>
        <taxon>Paroceanicella</taxon>
    </lineage>
</organism>
<gene>
    <name evidence="5" type="ORF">FDP22_06355</name>
</gene>
<dbReference type="InterPro" id="IPR036388">
    <property type="entry name" value="WH-like_DNA-bd_sf"/>
</dbReference>
<evidence type="ECO:0000256" key="2">
    <source>
        <dbReference type="ARBA" id="ARBA00023125"/>
    </source>
</evidence>
<dbReference type="Gene3D" id="1.20.120.530">
    <property type="entry name" value="GntR ligand-binding domain-like"/>
    <property type="match status" value="1"/>
</dbReference>
<keyword evidence="3" id="KW-0804">Transcription</keyword>
<dbReference type="PROSITE" id="PS50949">
    <property type="entry name" value="HTH_GNTR"/>
    <property type="match status" value="1"/>
</dbReference>
<dbReference type="Pfam" id="PF00392">
    <property type="entry name" value="GntR"/>
    <property type="match status" value="1"/>
</dbReference>
<evidence type="ECO:0000313" key="6">
    <source>
        <dbReference type="Proteomes" id="UP000305888"/>
    </source>
</evidence>
<evidence type="ECO:0000256" key="1">
    <source>
        <dbReference type="ARBA" id="ARBA00023015"/>
    </source>
</evidence>
<dbReference type="InterPro" id="IPR008920">
    <property type="entry name" value="TF_FadR/GntR_C"/>
</dbReference>
<dbReference type="OrthoDB" id="7620579at2"/>
<evidence type="ECO:0000259" key="4">
    <source>
        <dbReference type="PROSITE" id="PS50949"/>
    </source>
</evidence>
<dbReference type="KEGG" id="ppru:FDP22_06355"/>
<dbReference type="PANTHER" id="PTHR43537">
    <property type="entry name" value="TRANSCRIPTIONAL REGULATOR, GNTR FAMILY"/>
    <property type="match status" value="1"/>
</dbReference>
<dbReference type="SMART" id="SM00345">
    <property type="entry name" value="HTH_GNTR"/>
    <property type="match status" value="1"/>
</dbReference>
<dbReference type="GO" id="GO:0003677">
    <property type="term" value="F:DNA binding"/>
    <property type="evidence" value="ECO:0007669"/>
    <property type="project" value="UniProtKB-KW"/>
</dbReference>
<dbReference type="SUPFAM" id="SSF46785">
    <property type="entry name" value="Winged helix' DNA-binding domain"/>
    <property type="match status" value="1"/>
</dbReference>
<proteinExistence type="predicted"/>
<keyword evidence="1" id="KW-0805">Transcription regulation</keyword>
<dbReference type="AlphaFoldDB" id="A0A5B8FH02"/>
<dbReference type="Pfam" id="PF07729">
    <property type="entry name" value="FCD"/>
    <property type="match status" value="1"/>
</dbReference>
<name>A0A5B8FH02_9RHOB</name>
<dbReference type="GO" id="GO:0003700">
    <property type="term" value="F:DNA-binding transcription factor activity"/>
    <property type="evidence" value="ECO:0007669"/>
    <property type="project" value="InterPro"/>
</dbReference>